<dbReference type="Gene3D" id="3.90.75.20">
    <property type="match status" value="1"/>
</dbReference>
<evidence type="ECO:0000313" key="2">
    <source>
        <dbReference type="EMBL" id="MCM5673580.1"/>
    </source>
</evidence>
<dbReference type="AlphaFoldDB" id="A0A8X8GSA7"/>
<sequence length="238" mass="28420">MAKKLPVYMWEPLFNRLTRISTEYAHKVLGIIPSSLTRYIQNKTYNQKLECYFVREPLSVKEKRQLIQQIEIPNEIWRETKLEGLYVSDHARFRTKTNSGWRYYFVFSQKGYPSIKYQKKHYRANRLVYEAFYGNLDKDDVIHAKNGLKYDVRASNLEKTSREELGRLTGHKSKRRGVVFIGEHGELLDEFKSTREAEQVTLYNRNTICECCNNLRQNYHSIGYRAFMWADEYEELNA</sequence>
<dbReference type="Proteomes" id="UP000665944">
    <property type="component" value="Unassembled WGS sequence"/>
</dbReference>
<feature type="domain" description="HNH nuclease" evidence="1">
    <location>
        <begin position="123"/>
        <end position="167"/>
    </location>
</feature>
<dbReference type="InterPro" id="IPR044925">
    <property type="entry name" value="His-Me_finger_sf"/>
</dbReference>
<keyword evidence="2" id="KW-0255">Endonuclease</keyword>
<dbReference type="EMBL" id="JAGHKT020000074">
    <property type="protein sequence ID" value="MCM5673580.1"/>
    <property type="molecule type" value="Genomic_DNA"/>
</dbReference>
<dbReference type="Gene3D" id="1.10.10.10">
    <property type="entry name" value="Winged helix-like DNA-binding domain superfamily/Winged helix DNA-binding domain"/>
    <property type="match status" value="1"/>
</dbReference>
<protein>
    <submittedName>
        <fullName evidence="2">HNH endonuclease</fullName>
    </submittedName>
</protein>
<comment type="caution">
    <text evidence="2">The sequence shown here is derived from an EMBL/GenBank/DDBJ whole genome shotgun (WGS) entry which is preliminary data.</text>
</comment>
<dbReference type="GO" id="GO:0004519">
    <property type="term" value="F:endonuclease activity"/>
    <property type="evidence" value="ECO:0007669"/>
    <property type="project" value="UniProtKB-KW"/>
</dbReference>
<gene>
    <name evidence="2" type="ORF">J7T32_012700</name>
</gene>
<proteinExistence type="predicted"/>
<dbReference type="Pfam" id="PF13392">
    <property type="entry name" value="HNH_3"/>
    <property type="match status" value="1"/>
</dbReference>
<keyword evidence="2" id="KW-0540">Nuclease</keyword>
<evidence type="ECO:0000259" key="1">
    <source>
        <dbReference type="Pfam" id="PF13392"/>
    </source>
</evidence>
<dbReference type="RefSeq" id="WP_049414100.1">
    <property type="nucleotide sequence ID" value="NZ_CP180295.1"/>
</dbReference>
<dbReference type="InterPro" id="IPR003615">
    <property type="entry name" value="HNH_nuc"/>
</dbReference>
<dbReference type="InterPro" id="IPR036388">
    <property type="entry name" value="WH-like_DNA-bd_sf"/>
</dbReference>
<evidence type="ECO:0000313" key="3">
    <source>
        <dbReference type="Proteomes" id="UP000665944"/>
    </source>
</evidence>
<accession>A0A8X8GSA7</accession>
<organism evidence="2 3">
    <name type="scientific">Staphylococcus hominis</name>
    <dbReference type="NCBI Taxonomy" id="1290"/>
    <lineage>
        <taxon>Bacteria</taxon>
        <taxon>Bacillati</taxon>
        <taxon>Bacillota</taxon>
        <taxon>Bacilli</taxon>
        <taxon>Bacillales</taxon>
        <taxon>Staphylococcaceae</taxon>
        <taxon>Staphylococcus</taxon>
    </lineage>
</organism>
<reference evidence="2 3" key="1">
    <citation type="submission" date="2022-06" db="EMBL/GenBank/DDBJ databases">
        <title>Staphylococcus hominis ShoR14 genome sequence.</title>
        <authorList>
            <person name="Yeo C.C."/>
            <person name="Chew C.H."/>
            <person name="Che Hamzah A.M."/>
            <person name="Al-Trad E.I."/>
        </authorList>
    </citation>
    <scope>NUCLEOTIDE SEQUENCE [LARGE SCALE GENOMIC DNA]</scope>
    <source>
        <strain evidence="2 3">ShoR14</strain>
    </source>
</reference>
<keyword evidence="3" id="KW-1185">Reference proteome</keyword>
<dbReference type="SUPFAM" id="SSF54060">
    <property type="entry name" value="His-Me finger endonucleases"/>
    <property type="match status" value="1"/>
</dbReference>
<name>A0A8X8GSA7_STAHO</name>
<keyword evidence="2" id="KW-0378">Hydrolase</keyword>